<dbReference type="PROSITE" id="PS50825">
    <property type="entry name" value="HYR"/>
    <property type="match status" value="1"/>
</dbReference>
<evidence type="ECO:0000313" key="6">
    <source>
        <dbReference type="Proteomes" id="UP000293300"/>
    </source>
</evidence>
<evidence type="ECO:0000259" key="4">
    <source>
        <dbReference type="PROSITE" id="PS51127"/>
    </source>
</evidence>
<dbReference type="InterPro" id="IPR003344">
    <property type="entry name" value="Big_1_dom"/>
</dbReference>
<evidence type="ECO:0000256" key="2">
    <source>
        <dbReference type="ARBA" id="ARBA00022737"/>
    </source>
</evidence>
<evidence type="ECO:0000256" key="1">
    <source>
        <dbReference type="ARBA" id="ARBA00010116"/>
    </source>
</evidence>
<dbReference type="InterPro" id="IPR013783">
    <property type="entry name" value="Ig-like_fold"/>
</dbReference>
<dbReference type="EMBL" id="SJPE01000009">
    <property type="protein sequence ID" value="TBX68415.1"/>
    <property type="molecule type" value="Genomic_DNA"/>
</dbReference>
<dbReference type="InterPro" id="IPR003410">
    <property type="entry name" value="HYR_dom"/>
</dbReference>
<sequence length="1861" mass="194246">MKKSYFLYFSQNRLGVLATMAMFLAVFLLPITAISQQQKKTANKTQTKKTTQVYKPGTFESLGVNSSRLSSSNGPSLNNTLAGALSEIYSVTGHYTLSADGKGSSSASMSIRVNKPNAAATVKKAILMCSTTSSTTANGCVTLSGTPINWDGVATNSSSTVFNNYWADVTSIVSAQINAFPAGISTLPVTECNSSSIEGEALLVVFNDASATEKTIIIMFGASTPSGDNFSLTLAQPIDPSQPGALLDMGLGIAFSYQNGGGTQTSQVTVNGIRLSSSAGGEDDGESTNGGLITVGGIGDVNTNPSDPNVGPTTQYTDDELYSILPFISSTTTSLNINTVNPSGDDNIFLAYFSLSGSAIVGEGILLAQSTTSGNVGTNHTVTAIVKDTNGLPIPNTAVTFTITSGPNAGVAPFTATTDANGEVTFTYNGAGGAGTDTIVACFTNSLSQQVCSNILSFQWTTSVLLPTIVCPANITINAATGMCGGNVTYPPAIASGVPVPTVTYSHASGSFFPIGSTTVTATATNVNGSASCQFVITINDVEPPVITVSNITKCFEDNNFGCAIPLGATATDNCGIASLTSNAPACFPVGTTTVTWTATDVNGNVSTATQTVVRKNPLQLSVVATPNPVCLNGISTLRAIPYTFSTATAVPLNPMTAATTVLNNGSDNVPSTVTNIGFTFNFGGIDYTQCSISPDGWLLLGSNAANGQPVNSTTSTQNTPKLYPFWDDLATGTTGSVKTLVTGTAPNRIFIVEWNVTIPKNTAAPANSTFQMWLYEGTNVVEYHYGTMGAQTSNSISAGYTVNATNYSSINFAANSASTTIPYDINNTVPASGTTYIYTPISSLIWSPTTNLFTDSAATIPYTSDSRGIVYAANIPLTGTSYTVTGTNTAGCTASATVNLTVSVPTATMAASQTICPGNTANITITATPNTIVTITASNQPVPYNINVGPTGTATFTTPVLQETVVYELIKVRGFFTFCESTITGQVVTITVVPNGCATVQVLPAPGNLPVENTFCTTGECRTLEANISPIPSTTDYAVTSIPYCPQAAFDDPSFIKFPVGQDDVYSPVFTLPFNFCFYGTNFTTVQIGDNGVISFGTNYTPNSGSQNSWQQTVTSFGNPNFPGASYTDNPFRNKICGVYQDTNTLTNPPAPQTKSVNYQMIGTYPCRKLVVNFNNLAQFSCGYGSGAQTSQIVLYEVSNIIEIYVENRTPCTTWNSGRGVIGIKGNGANPPFKVAPNRDVGSWTAHQEAWRFTPNGPNVPVNIIWYDGPTVIGNGPTVTVCPTADTTYTLEANYNVCGIPQKATTDFDLFVHPDSTGEPTDMVGTCFSNCFDLTTKDAEILGSLDPNDYEISYYTTLADAEAGVNPITNLTNYCPVASGIIYVAIELAAYNCKIIKHFTITISAVPPTATITTSATSVCEGDTVTVTFTGANGSAPYTFNYTDPNGVPQSIASASTSDSVTINVPTGTFGSYTYTLTSVTSASGCSQSQSGSVTVTVNKMPTATISGSADLCQGDPSATITFTGANGDLPYVFTYLDPNGVQQTIASSATGNTATITVPSTTVGTFTYTLVSVAGSSTPACSQNQSGVATVNVNPLPTATISGTVSVCENSTPDPEITFTGINGISPFTFTYLDPNNVTQTISTLAGNDTVTISVPTNVVGTYTYTLLSVSSSSTPACSQNQSGSATVTVNQLPVVNTPTPYVVCDDDEDGIYCSFNLTSKDAEIITGSFVVEYYNTLADAQSGTATPLASPYCNISPNTQTLYVRVYDISSPSCYSTTTLQLIVNPHPVPKPNISDYVQCDYNSPGDGVEQFILNSKDVEIANGQSGVAIGYYLTQADALSQTNPLPNVYTSGTQQIW</sequence>
<name>A0A4Q9YX72_9FLAO</name>
<dbReference type="OrthoDB" id="9765926at2"/>
<dbReference type="Gene3D" id="2.60.40.10">
    <property type="entry name" value="Immunoglobulins"/>
    <property type="match status" value="2"/>
</dbReference>
<feature type="domain" description="HYR" evidence="3">
    <location>
        <begin position="462"/>
        <end position="541"/>
    </location>
</feature>
<reference evidence="5 6" key="1">
    <citation type="submission" date="2019-02" db="EMBL/GenBank/DDBJ databases">
        <title>Flavobacterium sp. RD-2-33 isolated from forest soil.</title>
        <authorList>
            <person name="Chaudhary D.K."/>
        </authorList>
    </citation>
    <scope>NUCLEOTIDE SEQUENCE [LARGE SCALE GENOMIC DNA]</scope>
    <source>
        <strain evidence="5 6">RD-2-33</strain>
    </source>
</reference>
<dbReference type="SUPFAM" id="SSF49373">
    <property type="entry name" value="Invasin/intimin cell-adhesion fragments"/>
    <property type="match status" value="1"/>
</dbReference>
<keyword evidence="6" id="KW-1185">Reference proteome</keyword>
<protein>
    <submittedName>
        <fullName evidence="5">HYR domain-containing protein</fullName>
    </submittedName>
</protein>
<dbReference type="PROSITE" id="PS51127">
    <property type="entry name" value="BIG1"/>
    <property type="match status" value="1"/>
</dbReference>
<feature type="non-terminal residue" evidence="5">
    <location>
        <position position="1861"/>
    </location>
</feature>
<dbReference type="InterPro" id="IPR008964">
    <property type="entry name" value="Invasin/intimin_cell_adhesion"/>
</dbReference>
<comment type="similarity">
    <text evidence="1">Belongs to the intimin/invasin family.</text>
</comment>
<evidence type="ECO:0000259" key="3">
    <source>
        <dbReference type="PROSITE" id="PS50825"/>
    </source>
</evidence>
<comment type="caution">
    <text evidence="5">The sequence shown here is derived from an EMBL/GenBank/DDBJ whole genome shotgun (WGS) entry which is preliminary data.</text>
</comment>
<dbReference type="Proteomes" id="UP000293300">
    <property type="component" value="Unassembled WGS sequence"/>
</dbReference>
<organism evidence="5 6">
    <name type="scientific">Flavobacterium silvisoli</name>
    <dbReference type="NCBI Taxonomy" id="2529433"/>
    <lineage>
        <taxon>Bacteria</taxon>
        <taxon>Pseudomonadati</taxon>
        <taxon>Bacteroidota</taxon>
        <taxon>Flavobacteriia</taxon>
        <taxon>Flavobacteriales</taxon>
        <taxon>Flavobacteriaceae</taxon>
        <taxon>Flavobacterium</taxon>
    </lineage>
</organism>
<proteinExistence type="inferred from homology"/>
<evidence type="ECO:0000313" key="5">
    <source>
        <dbReference type="EMBL" id="TBX68415.1"/>
    </source>
</evidence>
<dbReference type="Pfam" id="PF02494">
    <property type="entry name" value="HYR"/>
    <property type="match status" value="2"/>
</dbReference>
<keyword evidence="2" id="KW-0677">Repeat</keyword>
<dbReference type="RefSeq" id="WP_131476259.1">
    <property type="nucleotide sequence ID" value="NZ_SJPE01000009.1"/>
</dbReference>
<accession>A0A4Q9YX72</accession>
<feature type="domain" description="Big-1" evidence="4">
    <location>
        <begin position="364"/>
        <end position="459"/>
    </location>
</feature>
<gene>
    <name evidence="5" type="ORF">EZL74_08880</name>
</gene>